<sequence length="149" mass="17163">MLSYTSRNQQLDTISQCLFTSPSQLLMIAVRGEHNLEHHPTVLESLTISRILKPIKIPNHMARNSAYASATSEDATSEWRTIFDAKISPPTSRTTSPEINQFLYVQINQSQQQKRRHYSLVPRLKTQDTVEIYGYYLPHSEDTEDNELL</sequence>
<evidence type="ECO:0000313" key="1">
    <source>
        <dbReference type="EMBL" id="KAK5794949.1"/>
    </source>
</evidence>
<reference evidence="1 2" key="1">
    <citation type="submission" date="2023-03" db="EMBL/GenBank/DDBJ databases">
        <title>WGS of Gossypium arboreum.</title>
        <authorList>
            <person name="Yu D."/>
        </authorList>
    </citation>
    <scope>NUCLEOTIDE SEQUENCE [LARGE SCALE GENOMIC DNA]</scope>
    <source>
        <tissue evidence="1">Leaf</tissue>
    </source>
</reference>
<gene>
    <name evidence="1" type="ORF">PVK06_036203</name>
</gene>
<keyword evidence="2" id="KW-1185">Reference proteome</keyword>
<evidence type="ECO:0000313" key="2">
    <source>
        <dbReference type="Proteomes" id="UP001358586"/>
    </source>
</evidence>
<dbReference type="Proteomes" id="UP001358586">
    <property type="component" value="Chromosome 10"/>
</dbReference>
<dbReference type="EMBL" id="JARKNE010000010">
    <property type="protein sequence ID" value="KAK5794949.1"/>
    <property type="molecule type" value="Genomic_DNA"/>
</dbReference>
<protein>
    <submittedName>
        <fullName evidence="1">Uncharacterized protein</fullName>
    </submittedName>
</protein>
<proteinExistence type="predicted"/>
<name>A0ABR0NIW8_GOSAR</name>
<comment type="caution">
    <text evidence="1">The sequence shown here is derived from an EMBL/GenBank/DDBJ whole genome shotgun (WGS) entry which is preliminary data.</text>
</comment>
<organism evidence="1 2">
    <name type="scientific">Gossypium arboreum</name>
    <name type="common">Tree cotton</name>
    <name type="synonym">Gossypium nanking</name>
    <dbReference type="NCBI Taxonomy" id="29729"/>
    <lineage>
        <taxon>Eukaryota</taxon>
        <taxon>Viridiplantae</taxon>
        <taxon>Streptophyta</taxon>
        <taxon>Embryophyta</taxon>
        <taxon>Tracheophyta</taxon>
        <taxon>Spermatophyta</taxon>
        <taxon>Magnoliopsida</taxon>
        <taxon>eudicotyledons</taxon>
        <taxon>Gunneridae</taxon>
        <taxon>Pentapetalae</taxon>
        <taxon>rosids</taxon>
        <taxon>malvids</taxon>
        <taxon>Malvales</taxon>
        <taxon>Malvaceae</taxon>
        <taxon>Malvoideae</taxon>
        <taxon>Gossypium</taxon>
    </lineage>
</organism>
<accession>A0ABR0NIW8</accession>